<feature type="transmembrane region" description="Helical" evidence="6">
    <location>
        <begin position="7"/>
        <end position="24"/>
    </location>
</feature>
<comment type="caution">
    <text evidence="8">The sequence shown here is derived from an EMBL/GenBank/DDBJ whole genome shotgun (WGS) entry which is preliminary data.</text>
</comment>
<evidence type="ECO:0000256" key="5">
    <source>
        <dbReference type="ARBA" id="ARBA00023136"/>
    </source>
</evidence>
<dbReference type="Pfam" id="PF00482">
    <property type="entry name" value="T2SSF"/>
    <property type="match status" value="1"/>
</dbReference>
<dbReference type="PANTHER" id="PTHR35007">
    <property type="entry name" value="INTEGRAL MEMBRANE PROTEIN-RELATED"/>
    <property type="match status" value="1"/>
</dbReference>
<dbReference type="PANTHER" id="PTHR35007:SF2">
    <property type="entry name" value="PILUS ASSEMBLE PROTEIN"/>
    <property type="match status" value="1"/>
</dbReference>
<evidence type="ECO:0000259" key="7">
    <source>
        <dbReference type="Pfam" id="PF00482"/>
    </source>
</evidence>
<feature type="transmembrane region" description="Helical" evidence="6">
    <location>
        <begin position="259"/>
        <end position="280"/>
    </location>
</feature>
<dbReference type="AlphaFoldDB" id="A0A9X2WW14"/>
<evidence type="ECO:0000256" key="3">
    <source>
        <dbReference type="ARBA" id="ARBA00022692"/>
    </source>
</evidence>
<keyword evidence="9" id="KW-1185">Reference proteome</keyword>
<feature type="transmembrane region" description="Helical" evidence="6">
    <location>
        <begin position="114"/>
        <end position="131"/>
    </location>
</feature>
<evidence type="ECO:0000256" key="4">
    <source>
        <dbReference type="ARBA" id="ARBA00022989"/>
    </source>
</evidence>
<protein>
    <submittedName>
        <fullName evidence="8">Type II secretion system F family protein</fullName>
    </submittedName>
</protein>
<keyword evidence="3 6" id="KW-0812">Transmembrane</keyword>
<dbReference type="Proteomes" id="UP001155604">
    <property type="component" value="Unassembled WGS sequence"/>
</dbReference>
<evidence type="ECO:0000256" key="1">
    <source>
        <dbReference type="ARBA" id="ARBA00004651"/>
    </source>
</evidence>
<dbReference type="RefSeq" id="WP_261273087.1">
    <property type="nucleotide sequence ID" value="NZ_JAMTCC010000023.1"/>
</dbReference>
<dbReference type="InterPro" id="IPR018076">
    <property type="entry name" value="T2SS_GspF_dom"/>
</dbReference>
<dbReference type="Gene3D" id="1.20.81.30">
    <property type="entry name" value="Type II secretion system (T2SS), domain F"/>
    <property type="match status" value="1"/>
</dbReference>
<evidence type="ECO:0000313" key="8">
    <source>
        <dbReference type="EMBL" id="MCT7946506.1"/>
    </source>
</evidence>
<proteinExistence type="predicted"/>
<feature type="domain" description="Type II secretion system protein GspF" evidence="7">
    <location>
        <begin position="150"/>
        <end position="275"/>
    </location>
</feature>
<name>A0A9X2WW14_9GAMM</name>
<gene>
    <name evidence="8" type="ORF">NE536_14170</name>
</gene>
<keyword evidence="2" id="KW-1003">Cell membrane</keyword>
<evidence type="ECO:0000256" key="6">
    <source>
        <dbReference type="SAM" id="Phobius"/>
    </source>
</evidence>
<comment type="subcellular location">
    <subcellularLocation>
        <location evidence="1">Cell membrane</location>
        <topology evidence="1">Multi-pass membrane protein</topology>
    </subcellularLocation>
</comment>
<dbReference type="EMBL" id="JAMTCC010000023">
    <property type="protein sequence ID" value="MCT7946506.1"/>
    <property type="molecule type" value="Genomic_DNA"/>
</dbReference>
<organism evidence="8 9">
    <name type="scientific">Shewanella septentrionalis</name>
    <dbReference type="NCBI Taxonomy" id="2952223"/>
    <lineage>
        <taxon>Bacteria</taxon>
        <taxon>Pseudomonadati</taxon>
        <taxon>Pseudomonadota</taxon>
        <taxon>Gammaproteobacteria</taxon>
        <taxon>Alteromonadales</taxon>
        <taxon>Shewanellaceae</taxon>
        <taxon>Shewanella</taxon>
    </lineage>
</organism>
<feature type="transmembrane region" description="Helical" evidence="6">
    <location>
        <begin position="86"/>
        <end position="108"/>
    </location>
</feature>
<dbReference type="GO" id="GO:0005886">
    <property type="term" value="C:plasma membrane"/>
    <property type="evidence" value="ECO:0007669"/>
    <property type="project" value="UniProtKB-SubCell"/>
</dbReference>
<keyword evidence="4 6" id="KW-1133">Transmembrane helix</keyword>
<reference evidence="8" key="1">
    <citation type="journal article" date="2023" name="Int. J. Syst. Evol. Microbiol.">
        <title>&lt;i&gt;Shewanella septentrionalis&lt;/i&gt; sp. nov. and &lt;i&gt;Shewanella holmiensis&lt;/i&gt; sp. nov., isolated from Baltic Sea water and sediments.</title>
        <authorList>
            <person name="Martin-Rodriguez A.J."/>
            <person name="Thorell K."/>
            <person name="Joffre E."/>
            <person name="Jensie-Markopoulos S."/>
            <person name="Moore E.R.B."/>
            <person name="Sjoling A."/>
        </authorList>
    </citation>
    <scope>NUCLEOTIDE SEQUENCE</scope>
    <source>
        <strain evidence="8">SP1W3</strain>
    </source>
</reference>
<accession>A0A9X2WW14</accession>
<keyword evidence="5 6" id="KW-0472">Membrane</keyword>
<sequence>MTFIISLAISIAIFIGFIAFGRIVSFVKKADRQYMDPLPPLMRLSWPVINFLSHYFGDLLSVEYIEQSKIKLRRAGLAYLVTAQQFFALKLLSAFMFMLFSWLCFLMLGKPAGIVPLAFSLFGFIFPEINLNDRKKKVEKEIVRLLPVYLDFITMAVEAGMNLNSALMQAVEKGPPGPLNHEFQKVLRDIKAGVGKIEALRNMSERLDIREIRSLVSSLSHAEKSGSSVGETLRIQSEQRRTERFQRAEKLAMQAPVKLVGPLVLFIFPTTFIVLFFPIATQLFELFSKGG</sequence>
<evidence type="ECO:0000313" key="9">
    <source>
        <dbReference type="Proteomes" id="UP001155604"/>
    </source>
</evidence>
<dbReference type="InterPro" id="IPR042094">
    <property type="entry name" value="T2SS_GspF_sf"/>
</dbReference>
<evidence type="ECO:0000256" key="2">
    <source>
        <dbReference type="ARBA" id="ARBA00022475"/>
    </source>
</evidence>